<keyword evidence="1" id="KW-0472">Membrane</keyword>
<dbReference type="EMBL" id="QUOU01000001">
    <property type="protein sequence ID" value="REL28397.1"/>
    <property type="molecule type" value="Genomic_DNA"/>
</dbReference>
<protein>
    <submittedName>
        <fullName evidence="2">Uncharacterized protein</fullName>
    </submittedName>
</protein>
<dbReference type="AlphaFoldDB" id="A0A3E0TVI3"/>
<feature type="transmembrane region" description="Helical" evidence="1">
    <location>
        <begin position="51"/>
        <end position="70"/>
    </location>
</feature>
<evidence type="ECO:0000313" key="3">
    <source>
        <dbReference type="Proteomes" id="UP000256478"/>
    </source>
</evidence>
<evidence type="ECO:0000256" key="1">
    <source>
        <dbReference type="SAM" id="Phobius"/>
    </source>
</evidence>
<accession>A0A3E0TVI3</accession>
<organism evidence="2 3">
    <name type="scientific">Thalassotalea euphylliae</name>
    <dbReference type="NCBI Taxonomy" id="1655234"/>
    <lineage>
        <taxon>Bacteria</taxon>
        <taxon>Pseudomonadati</taxon>
        <taxon>Pseudomonadota</taxon>
        <taxon>Gammaproteobacteria</taxon>
        <taxon>Alteromonadales</taxon>
        <taxon>Colwelliaceae</taxon>
        <taxon>Thalassotalea</taxon>
    </lineage>
</organism>
<keyword evidence="1" id="KW-1133">Transmembrane helix</keyword>
<comment type="caution">
    <text evidence="2">The sequence shown here is derived from an EMBL/GenBank/DDBJ whole genome shotgun (WGS) entry which is preliminary data.</text>
</comment>
<feature type="transmembrane region" description="Helical" evidence="1">
    <location>
        <begin position="6"/>
        <end position="23"/>
    </location>
</feature>
<dbReference type="Proteomes" id="UP000256478">
    <property type="component" value="Unassembled WGS sequence"/>
</dbReference>
<gene>
    <name evidence="2" type="ORF">DXX93_18735</name>
</gene>
<feature type="transmembrane region" description="Helical" evidence="1">
    <location>
        <begin position="28"/>
        <end position="45"/>
    </location>
</feature>
<name>A0A3E0TVI3_9GAMM</name>
<keyword evidence="1" id="KW-0812">Transmembrane</keyword>
<proteinExistence type="predicted"/>
<evidence type="ECO:0000313" key="2">
    <source>
        <dbReference type="EMBL" id="REL28397.1"/>
    </source>
</evidence>
<sequence length="76" mass="8802">MNSAILIFLSITWFVGLFIGWFFRNGTSILGVIVLIVMSPVFVFISDVDWWPLTLAFVLGLLTHTWKPIYRKIQQL</sequence>
<reference evidence="2 3" key="1">
    <citation type="submission" date="2018-08" db="EMBL/GenBank/DDBJ databases">
        <title>Thalassotalea euphylliae genome.</title>
        <authorList>
            <person name="Summers S."/>
            <person name="Rice S.A."/>
            <person name="Freckelton M.L."/>
            <person name="Nedved B.T."/>
            <person name="Hadfield M.G."/>
        </authorList>
    </citation>
    <scope>NUCLEOTIDE SEQUENCE [LARGE SCALE GENOMIC DNA]</scope>
    <source>
        <strain evidence="2 3">H1</strain>
    </source>
</reference>